<accession>A0A5J6MWP0</accession>
<evidence type="ECO:0000313" key="1">
    <source>
        <dbReference type="EMBL" id="QEX21691.1"/>
    </source>
</evidence>
<dbReference type="EMBL" id="CP042582">
    <property type="protein sequence ID" value="QEX21691.1"/>
    <property type="molecule type" value="Genomic_DNA"/>
</dbReference>
<reference evidence="1 2" key="1">
    <citation type="submission" date="2019-08" db="EMBL/GenBank/DDBJ databases">
        <title>Hyperibacter terrae gen. nov., sp. nov. and Hyperibacter viscosus sp. nov., two new members in the family Rhodospirillaceae isolated from the rhizosphere of Hypericum perforatum.</title>
        <authorList>
            <person name="Noviana Z."/>
        </authorList>
    </citation>
    <scope>NUCLEOTIDE SEQUENCE [LARGE SCALE GENOMIC DNA]</scope>
    <source>
        <strain evidence="1 2">R5959</strain>
    </source>
</reference>
<proteinExistence type="predicted"/>
<gene>
    <name evidence="1" type="ORF">FRZ61_16200</name>
</gene>
<evidence type="ECO:0000313" key="2">
    <source>
        <dbReference type="Proteomes" id="UP000325797"/>
    </source>
</evidence>
<sequence length="269" mass="29942">MEPFRFEPGPAPLLISMPHVGTHLPDVLARRMTDVARTVPDTDWHVDRLYDFAAALGANRLIATHSRYVIDLNRPPDGTVLYPGASNTELCPTTSFDDEPLWQPDQAPGAEEIRQRVESFWRPYHKQLADALAAIKSRFGMALLFDAHSIRSEVPRFFAGRLPDINLGTADGKSAPSELAARLIEAAGEADGYSSVLNGRFKGGYITRLYGKPAEGIAAVQLELSQITYMDEAPPFGFREDRAKAVRPHLRRILETMLEWAKETKGVSW</sequence>
<name>A0A5J6MWP0_9PROT</name>
<dbReference type="Pfam" id="PF05013">
    <property type="entry name" value="FGase"/>
    <property type="match status" value="1"/>
</dbReference>
<protein>
    <submittedName>
        <fullName evidence="1">N-formylglutamate deformylase</fullName>
    </submittedName>
</protein>
<keyword evidence="2" id="KW-1185">Reference proteome</keyword>
<dbReference type="OrthoDB" id="9802050at2"/>
<dbReference type="SUPFAM" id="SSF53187">
    <property type="entry name" value="Zn-dependent exopeptidases"/>
    <property type="match status" value="1"/>
</dbReference>
<dbReference type="Gene3D" id="3.40.630.40">
    <property type="entry name" value="Zn-dependent exopeptidases"/>
    <property type="match status" value="1"/>
</dbReference>
<organism evidence="1 2">
    <name type="scientific">Hypericibacter adhaerens</name>
    <dbReference type="NCBI Taxonomy" id="2602016"/>
    <lineage>
        <taxon>Bacteria</taxon>
        <taxon>Pseudomonadati</taxon>
        <taxon>Pseudomonadota</taxon>
        <taxon>Alphaproteobacteria</taxon>
        <taxon>Rhodospirillales</taxon>
        <taxon>Dongiaceae</taxon>
        <taxon>Hypericibacter</taxon>
    </lineage>
</organism>
<dbReference type="InterPro" id="IPR007709">
    <property type="entry name" value="N-FG_amidohydro"/>
</dbReference>
<dbReference type="RefSeq" id="WP_151116409.1">
    <property type="nucleotide sequence ID" value="NZ_CP042582.1"/>
</dbReference>
<dbReference type="InterPro" id="IPR010247">
    <property type="entry name" value="HutG_amidohyd"/>
</dbReference>
<dbReference type="Proteomes" id="UP000325797">
    <property type="component" value="Chromosome"/>
</dbReference>
<dbReference type="KEGG" id="hadh:FRZ61_16200"/>
<dbReference type="NCBIfam" id="TIGR02017">
    <property type="entry name" value="hutG_amidohyd"/>
    <property type="match status" value="1"/>
</dbReference>
<dbReference type="AlphaFoldDB" id="A0A5J6MWP0"/>